<evidence type="ECO:0000256" key="2">
    <source>
        <dbReference type="SAM" id="SignalP"/>
    </source>
</evidence>
<dbReference type="EMBL" id="RAWB01000485">
    <property type="protein sequence ID" value="RKH48827.1"/>
    <property type="molecule type" value="Genomic_DNA"/>
</dbReference>
<dbReference type="Proteomes" id="UP000272888">
    <property type="component" value="Unassembled WGS sequence"/>
</dbReference>
<sequence length="88" mass="9432">MMTRFKKQVLALGVGALLCGTPALAASKCERRCAEDRLKMEKVCKDVAKSALAMCIKVAGQARDKCMKQCQNPGSKKSDTAEVPDAAQ</sequence>
<feature type="chain" id="PRO_5017197456" description="Cys-rich protein" evidence="2">
    <location>
        <begin position="26"/>
        <end position="88"/>
    </location>
</feature>
<dbReference type="RefSeq" id="WP_120647121.1">
    <property type="nucleotide sequence ID" value="NZ_RAWB01000485.1"/>
</dbReference>
<accession>A0A3A8NWT9</accession>
<reference evidence="4" key="1">
    <citation type="submission" date="2018-09" db="EMBL/GenBank/DDBJ databases">
        <authorList>
            <person name="Livingstone P.G."/>
            <person name="Whitworth D.E."/>
        </authorList>
    </citation>
    <scope>NUCLEOTIDE SEQUENCE [LARGE SCALE GENOMIC DNA]</scope>
    <source>
        <strain evidence="4">CA051B</strain>
    </source>
</reference>
<comment type="caution">
    <text evidence="3">The sequence shown here is derived from an EMBL/GenBank/DDBJ whole genome shotgun (WGS) entry which is preliminary data.</text>
</comment>
<dbReference type="AlphaFoldDB" id="A0A3A8NWT9"/>
<feature type="signal peptide" evidence="2">
    <location>
        <begin position="1"/>
        <end position="25"/>
    </location>
</feature>
<proteinExistence type="predicted"/>
<gene>
    <name evidence="3" type="ORF">D7V93_32735</name>
</gene>
<evidence type="ECO:0008006" key="5">
    <source>
        <dbReference type="Google" id="ProtNLM"/>
    </source>
</evidence>
<evidence type="ECO:0000313" key="3">
    <source>
        <dbReference type="EMBL" id="RKH48827.1"/>
    </source>
</evidence>
<evidence type="ECO:0000313" key="4">
    <source>
        <dbReference type="Proteomes" id="UP000272888"/>
    </source>
</evidence>
<evidence type="ECO:0000256" key="1">
    <source>
        <dbReference type="SAM" id="MobiDB-lite"/>
    </source>
</evidence>
<feature type="region of interest" description="Disordered" evidence="1">
    <location>
        <begin position="69"/>
        <end position="88"/>
    </location>
</feature>
<protein>
    <recommendedName>
        <fullName evidence="5">Cys-rich protein</fullName>
    </recommendedName>
</protein>
<keyword evidence="4" id="KW-1185">Reference proteome</keyword>
<name>A0A3A8NWT9_9BACT</name>
<keyword evidence="2" id="KW-0732">Signal</keyword>
<organism evidence="3 4">
    <name type="scientific">Corallococcus llansteffanensis</name>
    <dbReference type="NCBI Taxonomy" id="2316731"/>
    <lineage>
        <taxon>Bacteria</taxon>
        <taxon>Pseudomonadati</taxon>
        <taxon>Myxococcota</taxon>
        <taxon>Myxococcia</taxon>
        <taxon>Myxococcales</taxon>
        <taxon>Cystobacterineae</taxon>
        <taxon>Myxococcaceae</taxon>
        <taxon>Corallococcus</taxon>
    </lineage>
</organism>